<dbReference type="AlphaFoldDB" id="A0A0D3H1H3"/>
<name>A0A0D3H1H3_9ORYZ</name>
<reference evidence="2" key="2">
    <citation type="submission" date="2015-03" db="UniProtKB">
        <authorList>
            <consortium name="EnsemblPlants"/>
        </authorList>
    </citation>
    <scope>IDENTIFICATION</scope>
</reference>
<dbReference type="Gramene" id="OBART08G18470.1">
    <property type="protein sequence ID" value="OBART08G18470.1"/>
    <property type="gene ID" value="OBART08G18470"/>
</dbReference>
<evidence type="ECO:0000256" key="1">
    <source>
        <dbReference type="SAM" id="MobiDB-lite"/>
    </source>
</evidence>
<protein>
    <submittedName>
        <fullName evidence="2">Uncharacterized protein</fullName>
    </submittedName>
</protein>
<proteinExistence type="predicted"/>
<keyword evidence="3" id="KW-1185">Reference proteome</keyword>
<feature type="region of interest" description="Disordered" evidence="1">
    <location>
        <begin position="1"/>
        <end position="21"/>
    </location>
</feature>
<dbReference type="PaxDb" id="65489-OBART08G18470.1"/>
<dbReference type="Proteomes" id="UP000026960">
    <property type="component" value="Chromosome 8"/>
</dbReference>
<organism evidence="2">
    <name type="scientific">Oryza barthii</name>
    <dbReference type="NCBI Taxonomy" id="65489"/>
    <lineage>
        <taxon>Eukaryota</taxon>
        <taxon>Viridiplantae</taxon>
        <taxon>Streptophyta</taxon>
        <taxon>Embryophyta</taxon>
        <taxon>Tracheophyta</taxon>
        <taxon>Spermatophyta</taxon>
        <taxon>Magnoliopsida</taxon>
        <taxon>Liliopsida</taxon>
        <taxon>Poales</taxon>
        <taxon>Poaceae</taxon>
        <taxon>BOP clade</taxon>
        <taxon>Oryzoideae</taxon>
        <taxon>Oryzeae</taxon>
        <taxon>Oryzinae</taxon>
        <taxon>Oryza</taxon>
    </lineage>
</organism>
<accession>A0A0D3H1H3</accession>
<reference evidence="2" key="1">
    <citation type="journal article" date="2009" name="Rice">
        <title>De Novo Next Generation Sequencing of Plant Genomes.</title>
        <authorList>
            <person name="Rounsley S."/>
            <person name="Marri P.R."/>
            <person name="Yu Y."/>
            <person name="He R."/>
            <person name="Sisneros N."/>
            <person name="Goicoechea J.L."/>
            <person name="Lee S.J."/>
            <person name="Angelova A."/>
            <person name="Kudrna D."/>
            <person name="Luo M."/>
            <person name="Affourtit J."/>
            <person name="Desany B."/>
            <person name="Knight J."/>
            <person name="Niazi F."/>
            <person name="Egholm M."/>
            <person name="Wing R.A."/>
        </authorList>
    </citation>
    <scope>NUCLEOTIDE SEQUENCE [LARGE SCALE GENOMIC DNA]</scope>
    <source>
        <strain evidence="2">cv. IRGC 105608</strain>
    </source>
</reference>
<dbReference type="EnsemblPlants" id="OBART08G18470.1">
    <property type="protein sequence ID" value="OBART08G18470.1"/>
    <property type="gene ID" value="OBART08G18470"/>
</dbReference>
<dbReference type="HOGENOM" id="CLU_2213967_0_0_1"/>
<sequence length="107" mass="11786">MEEASLTTVKEVDGGCSPAPRHRRVARPADLTCTAKLYLRHHCPTLGQIRRLLPSSRPWEGRGRPLLHVAPAHLLLSSVLAGDELDDFASGRSTQRRARRSIRVAAS</sequence>
<evidence type="ECO:0000313" key="2">
    <source>
        <dbReference type="EnsemblPlants" id="OBART08G18470.1"/>
    </source>
</evidence>
<evidence type="ECO:0000313" key="3">
    <source>
        <dbReference type="Proteomes" id="UP000026960"/>
    </source>
</evidence>